<evidence type="ECO:0000259" key="4">
    <source>
        <dbReference type="Pfam" id="PF02016"/>
    </source>
</evidence>
<dbReference type="Gene3D" id="3.50.30.60">
    <property type="entry name" value="LD-carboxypeptidase A C-terminal domain-like"/>
    <property type="match status" value="1"/>
</dbReference>
<dbReference type="EMBL" id="CP022112">
    <property type="protein sequence ID" value="ASG24805.1"/>
    <property type="molecule type" value="Genomic_DNA"/>
</dbReference>
<dbReference type="InterPro" id="IPR027478">
    <property type="entry name" value="LdcA_N"/>
</dbReference>
<reference evidence="6 7" key="1">
    <citation type="submission" date="2017-06" db="EMBL/GenBank/DDBJ databases">
        <title>Complete genome sequence of Nitrospirillum amazonense strain CBAmC, an endophytic nitrogen-fixing and plant growth-promoting bacterium, isolated from sugarcane.</title>
        <authorList>
            <person name="Schwab S."/>
            <person name="dos Santos Teixeira K.R."/>
            <person name="Simoes Araujo J.L."/>
            <person name="Soares Vidal M."/>
            <person name="Borges de Freitas H.R."/>
            <person name="Rivello Crivelaro A.L."/>
            <person name="Bueno de Camargo Nunes A."/>
            <person name="dos Santos C.M."/>
            <person name="Palmeira da Silva Rosa D."/>
            <person name="da Silva Padilha D."/>
            <person name="da Silva E."/>
            <person name="Araujo Terra L."/>
            <person name="Soares Mendes V."/>
            <person name="Farinelli L."/>
            <person name="Magalhaes Cruz L."/>
            <person name="Baldani J.I."/>
        </authorList>
    </citation>
    <scope>NUCLEOTIDE SEQUENCE [LARGE SCALE GENOMIC DNA]</scope>
    <source>
        <strain evidence="6 7">CBAmC</strain>
    </source>
</reference>
<evidence type="ECO:0000259" key="5">
    <source>
        <dbReference type="Pfam" id="PF17676"/>
    </source>
</evidence>
<dbReference type="KEGG" id="nao:Y958_24055"/>
<sequence length="328" mass="35679">MFPRRLQAGGHVRVVAPSRSLAIIAPEVREIADARLADLGLTRSYGRRAEFNEALSSANPRDRVLDLEEAFEDTSVDAIFTSIGGFNSIELLSLIDYAKIAANPKIFCGYSDITVMVNAIHARTGLVTYYGPHYSSLGMRDGNEFTLANLQSCLFSEAPFAVRAAPQWSEDHWFLDQDARTFKPNPGIVVIQPGEAEGRLVGGNINAFRLLNGTPYAPPLEEALLFLENDGLDGDKTPVEFNRRLETILLQPGGETVKGLVVGRFKTESKMSLEQLAAIIASKEELAGKPVIAGVDFGHTMPMATLPIGGLGRVVADGADARFELIRY</sequence>
<feature type="active site" description="Charge relay system" evidence="3">
    <location>
        <position position="228"/>
    </location>
</feature>
<feature type="active site" description="Charge relay system" evidence="3">
    <location>
        <position position="299"/>
    </location>
</feature>
<feature type="domain" description="LD-carboxypeptidase N-terminal" evidence="4">
    <location>
        <begin position="12"/>
        <end position="131"/>
    </location>
</feature>
<keyword evidence="7" id="KW-1185">Reference proteome</keyword>
<organism evidence="6 7">
    <name type="scientific">Nitrospirillum viridazoti CBAmc</name>
    <dbReference type="NCBI Taxonomy" id="1441467"/>
    <lineage>
        <taxon>Bacteria</taxon>
        <taxon>Pseudomonadati</taxon>
        <taxon>Pseudomonadota</taxon>
        <taxon>Alphaproteobacteria</taxon>
        <taxon>Rhodospirillales</taxon>
        <taxon>Azospirillaceae</taxon>
        <taxon>Nitrospirillum</taxon>
        <taxon>Nitrospirillum viridazoti</taxon>
    </lineage>
</organism>
<dbReference type="InterPro" id="IPR040449">
    <property type="entry name" value="Peptidase_S66_N"/>
</dbReference>
<evidence type="ECO:0000256" key="3">
    <source>
        <dbReference type="PIRSR" id="PIRSR028757-1"/>
    </source>
</evidence>
<keyword evidence="6" id="KW-0645">Protease</keyword>
<gene>
    <name evidence="6" type="ORF">Y958_24055</name>
</gene>
<dbReference type="SUPFAM" id="SSF52317">
    <property type="entry name" value="Class I glutamine amidotransferase-like"/>
    <property type="match status" value="1"/>
</dbReference>
<dbReference type="InterPro" id="IPR040921">
    <property type="entry name" value="Peptidase_S66C"/>
</dbReference>
<keyword evidence="6" id="KW-0121">Carboxypeptidase</keyword>
<keyword evidence="2" id="KW-0378">Hydrolase</keyword>
<feature type="domain" description="LD-carboxypeptidase C-terminal" evidence="5">
    <location>
        <begin position="197"/>
        <end position="311"/>
    </location>
</feature>
<dbReference type="SUPFAM" id="SSF141986">
    <property type="entry name" value="LD-carboxypeptidase A C-terminal domain-like"/>
    <property type="match status" value="1"/>
</dbReference>
<dbReference type="Proteomes" id="UP000197153">
    <property type="component" value="Chromosome 3"/>
</dbReference>
<dbReference type="PIRSF" id="PIRSF028757">
    <property type="entry name" value="LD-carboxypeptidase"/>
    <property type="match status" value="1"/>
</dbReference>
<comment type="similarity">
    <text evidence="1">Belongs to the peptidase S66 family.</text>
</comment>
<evidence type="ECO:0000313" key="6">
    <source>
        <dbReference type="EMBL" id="ASG24805.1"/>
    </source>
</evidence>
<dbReference type="Gene3D" id="3.40.50.10740">
    <property type="entry name" value="Class I glutamine amidotransferase-like"/>
    <property type="match status" value="1"/>
</dbReference>
<dbReference type="InterPro" id="IPR003507">
    <property type="entry name" value="S66_fam"/>
</dbReference>
<accession>A0A248K1D8</accession>
<feature type="active site" description="Nucleophile" evidence="3">
    <location>
        <position position="111"/>
    </location>
</feature>
<protein>
    <submittedName>
        <fullName evidence="6">LD-carboxypeptidase</fullName>
    </submittedName>
</protein>
<evidence type="ECO:0000256" key="2">
    <source>
        <dbReference type="ARBA" id="ARBA00022801"/>
    </source>
</evidence>
<dbReference type="PANTHER" id="PTHR30237">
    <property type="entry name" value="MURAMOYLTETRAPEPTIDE CARBOXYPEPTIDASE"/>
    <property type="match status" value="1"/>
</dbReference>
<evidence type="ECO:0000313" key="7">
    <source>
        <dbReference type="Proteomes" id="UP000197153"/>
    </source>
</evidence>
<proteinExistence type="inferred from homology"/>
<dbReference type="PANTHER" id="PTHR30237:SF6">
    <property type="entry name" value="CARBOXYPEPTIDASE YOCD-RELATED"/>
    <property type="match status" value="1"/>
</dbReference>
<evidence type="ECO:0000256" key="1">
    <source>
        <dbReference type="ARBA" id="ARBA00010233"/>
    </source>
</evidence>
<dbReference type="InterPro" id="IPR027461">
    <property type="entry name" value="Carboxypeptidase_A_C_sf"/>
</dbReference>
<dbReference type="Pfam" id="PF17676">
    <property type="entry name" value="Peptidase_S66C"/>
    <property type="match status" value="1"/>
</dbReference>
<dbReference type="Pfam" id="PF02016">
    <property type="entry name" value="Peptidase_S66"/>
    <property type="match status" value="1"/>
</dbReference>
<dbReference type="GO" id="GO:0004180">
    <property type="term" value="F:carboxypeptidase activity"/>
    <property type="evidence" value="ECO:0007669"/>
    <property type="project" value="UniProtKB-KW"/>
</dbReference>
<dbReference type="InterPro" id="IPR029062">
    <property type="entry name" value="Class_I_gatase-like"/>
</dbReference>
<dbReference type="AlphaFoldDB" id="A0A248K1D8"/>
<name>A0A248K1D8_9PROT</name>
<dbReference type="CDD" id="cd07062">
    <property type="entry name" value="Peptidase_S66_mccF_like"/>
    <property type="match status" value="1"/>
</dbReference>